<dbReference type="InParanoid" id="A0A177BZH0"/>
<dbReference type="EC" id="3.2.1.-" evidence="9"/>
<dbReference type="RefSeq" id="XP_018030115.1">
    <property type="nucleotide sequence ID" value="XM_018183751.1"/>
</dbReference>
<evidence type="ECO:0000256" key="8">
    <source>
        <dbReference type="ARBA" id="ARBA00023326"/>
    </source>
</evidence>
<dbReference type="Pfam" id="PF00840">
    <property type="entry name" value="Glyco_hydro_7"/>
    <property type="match status" value="1"/>
</dbReference>
<dbReference type="EMBL" id="KV441561">
    <property type="protein sequence ID" value="OAF99749.1"/>
    <property type="molecule type" value="Genomic_DNA"/>
</dbReference>
<dbReference type="SUPFAM" id="SSF49899">
    <property type="entry name" value="Concanavalin A-like lectins/glucanases"/>
    <property type="match status" value="1"/>
</dbReference>
<dbReference type="STRING" id="1460663.A0A177BZH0"/>
<dbReference type="GO" id="GO:0008810">
    <property type="term" value="F:cellulase activity"/>
    <property type="evidence" value="ECO:0007669"/>
    <property type="project" value="UniProtKB-EC"/>
</dbReference>
<evidence type="ECO:0000256" key="1">
    <source>
        <dbReference type="ARBA" id="ARBA00000966"/>
    </source>
</evidence>
<comment type="similarity">
    <text evidence="2 9">Belongs to the glycosyl hydrolase 7 (cellulase C) family.</text>
</comment>
<comment type="catalytic activity">
    <reaction evidence="1">
        <text>Endohydrolysis of (1-&gt;4)-beta-D-glucosidic linkages in cellulose, lichenin and cereal beta-D-glucans.</text>
        <dbReference type="EC" id="3.2.1.4"/>
    </reaction>
</comment>
<keyword evidence="3 9" id="KW-0378">Hydrolase</keyword>
<dbReference type="PRINTS" id="PR00734">
    <property type="entry name" value="GLHYDRLASE7"/>
</dbReference>
<sequence>MPISPLRFCTFVATVAYAQRIGTYEPEIHPKFPITSCAPGGASCTTLNTSLVMDAEWRWIHKDNTYTNCYSDGSWNTTICPDGATCAENCALDGALYQGVYGVTVKNRNLTLQWKTYFGFAQNVGSRLFVLDEGVEDRYKMWKLLNREIAFDVDVSELPCGMSGNLYLVGMDEDGGMERYKRNRAGARYGTGYCDANCSQNLRFISGEANVEDWQPNPIDNLYAGKGKYGSCCPEVDIWEANSVSNALTAHPCFAPNQSRCWGPACDAMCDVDGCDFNSYRLGNTSFYGPGKIIDTTKKFTVITQFLTHNDSDTGDLVAIRRKYIQNGVNFSETIGQIPSVDPFSGITDSFCRQQKAAFGEQDTFTKRGGIAAISTAMERGMVLVFAITEDQDRHMLWLDSNWPVDAKSTAPGVARGSCATDSGDPQGLLHTQGRASFGNIVVAGIGRAEAAL</sequence>
<dbReference type="PANTHER" id="PTHR33753:SF1">
    <property type="entry name" value="ENDO-BETA-1,4-GLUCANASE CELB"/>
    <property type="match status" value="1"/>
</dbReference>
<dbReference type="InterPro" id="IPR001722">
    <property type="entry name" value="Glyco_hydro_7"/>
</dbReference>
<evidence type="ECO:0000256" key="4">
    <source>
        <dbReference type="ARBA" id="ARBA00023001"/>
    </source>
</evidence>
<evidence type="ECO:0000256" key="3">
    <source>
        <dbReference type="ARBA" id="ARBA00022801"/>
    </source>
</evidence>
<evidence type="ECO:0000313" key="11">
    <source>
        <dbReference type="Proteomes" id="UP000077069"/>
    </source>
</evidence>
<accession>A0A177BZH0</accession>
<evidence type="ECO:0000256" key="9">
    <source>
        <dbReference type="RuleBase" id="RU361164"/>
    </source>
</evidence>
<keyword evidence="7 9" id="KW-0326">Glycosidase</keyword>
<keyword evidence="8 9" id="KW-0624">Polysaccharide degradation</keyword>
<protein>
    <recommendedName>
        <fullName evidence="9">Glucanase</fullName>
        <ecNumber evidence="9">3.2.1.-</ecNumber>
    </recommendedName>
</protein>
<keyword evidence="5" id="KW-0325">Glycoprotein</keyword>
<dbReference type="GO" id="GO:0030245">
    <property type="term" value="P:cellulose catabolic process"/>
    <property type="evidence" value="ECO:0007669"/>
    <property type="project" value="UniProtKB-KW"/>
</dbReference>
<dbReference type="GeneID" id="28767237"/>
<proteinExistence type="inferred from homology"/>
<dbReference type="AlphaFoldDB" id="A0A177BZH0"/>
<evidence type="ECO:0000256" key="7">
    <source>
        <dbReference type="ARBA" id="ARBA00023295"/>
    </source>
</evidence>
<organism evidence="10 11">
    <name type="scientific">Paraphaeosphaeria sporulosa</name>
    <dbReference type="NCBI Taxonomy" id="1460663"/>
    <lineage>
        <taxon>Eukaryota</taxon>
        <taxon>Fungi</taxon>
        <taxon>Dikarya</taxon>
        <taxon>Ascomycota</taxon>
        <taxon>Pezizomycotina</taxon>
        <taxon>Dothideomycetes</taxon>
        <taxon>Pleosporomycetidae</taxon>
        <taxon>Pleosporales</taxon>
        <taxon>Massarineae</taxon>
        <taxon>Didymosphaeriaceae</taxon>
        <taxon>Paraphaeosphaeria</taxon>
    </lineage>
</organism>
<dbReference type="CDD" id="cd07999">
    <property type="entry name" value="GH7_CBH_EG"/>
    <property type="match status" value="1"/>
</dbReference>
<keyword evidence="4 9" id="KW-0136">Cellulose degradation</keyword>
<keyword evidence="11" id="KW-1185">Reference proteome</keyword>
<evidence type="ECO:0000313" key="10">
    <source>
        <dbReference type="EMBL" id="OAF99749.1"/>
    </source>
</evidence>
<dbReference type="Proteomes" id="UP000077069">
    <property type="component" value="Unassembled WGS sequence"/>
</dbReference>
<evidence type="ECO:0000256" key="6">
    <source>
        <dbReference type="ARBA" id="ARBA00023277"/>
    </source>
</evidence>
<name>A0A177BZH0_9PLEO</name>
<dbReference type="InterPro" id="IPR037019">
    <property type="entry name" value="Glyco_hydro_7_sf"/>
</dbReference>
<evidence type="ECO:0000256" key="5">
    <source>
        <dbReference type="ARBA" id="ARBA00023180"/>
    </source>
</evidence>
<dbReference type="InterPro" id="IPR013320">
    <property type="entry name" value="ConA-like_dom_sf"/>
</dbReference>
<gene>
    <name evidence="10" type="ORF">CC84DRAFT_1232246</name>
</gene>
<dbReference type="PANTHER" id="PTHR33753">
    <property type="entry name" value="1,4-BETA-D-GLUCAN CELLOBIOHYDROLASE B"/>
    <property type="match status" value="1"/>
</dbReference>
<evidence type="ECO:0000256" key="2">
    <source>
        <dbReference type="ARBA" id="ARBA00006044"/>
    </source>
</evidence>
<reference evidence="10 11" key="1">
    <citation type="submission" date="2016-05" db="EMBL/GenBank/DDBJ databases">
        <title>Comparative analysis of secretome profiles of manganese(II)-oxidizing ascomycete fungi.</title>
        <authorList>
            <consortium name="DOE Joint Genome Institute"/>
            <person name="Zeiner C.A."/>
            <person name="Purvine S.O."/>
            <person name="Zink E.M."/>
            <person name="Wu S."/>
            <person name="Pasa-Tolic L."/>
            <person name="Chaput D.L."/>
            <person name="Haridas S."/>
            <person name="Grigoriev I.V."/>
            <person name="Santelli C.M."/>
            <person name="Hansel C.M."/>
        </authorList>
    </citation>
    <scope>NUCLEOTIDE SEQUENCE [LARGE SCALE GENOMIC DNA]</scope>
    <source>
        <strain evidence="10 11">AP3s5-JAC2a</strain>
    </source>
</reference>
<keyword evidence="6" id="KW-0119">Carbohydrate metabolism</keyword>
<dbReference type="Gene3D" id="2.70.100.10">
    <property type="entry name" value="Glycoside hydrolase, family 7, domain"/>
    <property type="match status" value="1"/>
</dbReference>
<dbReference type="OrthoDB" id="412382at2759"/>